<protein>
    <submittedName>
        <fullName evidence="6">Methyltransferase CmcJ</fullName>
    </submittedName>
</protein>
<dbReference type="Gene3D" id="3.40.50.150">
    <property type="entry name" value="Vaccinia Virus protein VP39"/>
    <property type="match status" value="1"/>
</dbReference>
<evidence type="ECO:0000313" key="6">
    <source>
        <dbReference type="EMBL" id="KKO97405.1"/>
    </source>
</evidence>
<gene>
    <name evidence="6" type="ORF">THAR02_10493</name>
</gene>
<dbReference type="GO" id="GO:0008171">
    <property type="term" value="F:O-methyltransferase activity"/>
    <property type="evidence" value="ECO:0007669"/>
    <property type="project" value="InterPro"/>
</dbReference>
<organism evidence="6 7">
    <name type="scientific">Trichoderma harzianum</name>
    <name type="common">Hypocrea lixii</name>
    <dbReference type="NCBI Taxonomy" id="5544"/>
    <lineage>
        <taxon>Eukaryota</taxon>
        <taxon>Fungi</taxon>
        <taxon>Dikarya</taxon>
        <taxon>Ascomycota</taxon>
        <taxon>Pezizomycotina</taxon>
        <taxon>Sordariomycetes</taxon>
        <taxon>Hypocreomycetidae</taxon>
        <taxon>Hypocreales</taxon>
        <taxon>Hypocreaceae</taxon>
        <taxon>Trichoderma</taxon>
    </lineage>
</organism>
<accession>A0A0F9WW75</accession>
<dbReference type="InterPro" id="IPR029063">
    <property type="entry name" value="SAM-dependent_MTases_sf"/>
</dbReference>
<evidence type="ECO:0000256" key="3">
    <source>
        <dbReference type="ARBA" id="ARBA00022691"/>
    </source>
</evidence>
<dbReference type="InterPro" id="IPR001077">
    <property type="entry name" value="COMT_C"/>
</dbReference>
<dbReference type="PANTHER" id="PTHR34598">
    <property type="entry name" value="BLL6449 PROTEIN"/>
    <property type="match status" value="1"/>
</dbReference>
<dbReference type="InterPro" id="IPR044053">
    <property type="entry name" value="AsaB-like"/>
</dbReference>
<feature type="domain" description="O-methyltransferase C-terminal" evidence="5">
    <location>
        <begin position="473"/>
        <end position="602"/>
    </location>
</feature>
<dbReference type="NCBIfam" id="NF041278">
    <property type="entry name" value="CmcJ_NvfI_EfuI"/>
    <property type="match status" value="1"/>
</dbReference>
<name>A0A0F9WW75_TRIHA</name>
<dbReference type="GO" id="GO:0016491">
    <property type="term" value="F:oxidoreductase activity"/>
    <property type="evidence" value="ECO:0007669"/>
    <property type="project" value="InterPro"/>
</dbReference>
<evidence type="ECO:0000256" key="4">
    <source>
        <dbReference type="ARBA" id="ARBA00023604"/>
    </source>
</evidence>
<proteinExistence type="inferred from homology"/>
<dbReference type="InterPro" id="IPR016461">
    <property type="entry name" value="COMT-like"/>
</dbReference>
<keyword evidence="3" id="KW-0949">S-adenosyl-L-methionine</keyword>
<dbReference type="GO" id="GO:0032259">
    <property type="term" value="P:methylation"/>
    <property type="evidence" value="ECO:0007669"/>
    <property type="project" value="UniProtKB-KW"/>
</dbReference>
<dbReference type="Proteomes" id="UP000034112">
    <property type="component" value="Unassembled WGS sequence"/>
</dbReference>
<dbReference type="PROSITE" id="PS51683">
    <property type="entry name" value="SAM_OMT_II"/>
    <property type="match status" value="1"/>
</dbReference>
<dbReference type="OrthoDB" id="412788at2759"/>
<dbReference type="PANTHER" id="PTHR34598:SF3">
    <property type="entry name" value="OXIDOREDUCTASE AN1597"/>
    <property type="match status" value="1"/>
</dbReference>
<dbReference type="Pfam" id="PF00891">
    <property type="entry name" value="Methyltransf_2"/>
    <property type="match status" value="1"/>
</dbReference>
<reference evidence="7" key="1">
    <citation type="journal article" date="2015" name="Genome Announc.">
        <title>Draft whole-genome sequence of the biocontrol agent Trichoderma harzianum T6776.</title>
        <authorList>
            <person name="Baroncelli R."/>
            <person name="Piaggeschi G."/>
            <person name="Fiorini L."/>
            <person name="Bertolini E."/>
            <person name="Zapparata A."/>
            <person name="Pe M.E."/>
            <person name="Sarrocco S."/>
            <person name="Vannacci G."/>
        </authorList>
    </citation>
    <scope>NUCLEOTIDE SEQUENCE [LARGE SCALE GENOMIC DNA]</scope>
    <source>
        <strain evidence="7">T6776</strain>
    </source>
</reference>
<comment type="caution">
    <text evidence="6">The sequence shown here is derived from an EMBL/GenBank/DDBJ whole genome shotgun (WGS) entry which is preliminary data.</text>
</comment>
<evidence type="ECO:0000256" key="1">
    <source>
        <dbReference type="ARBA" id="ARBA00022603"/>
    </source>
</evidence>
<keyword evidence="2 6" id="KW-0808">Transferase</keyword>
<comment type="similarity">
    <text evidence="4">Belongs to the asaB hydroxylase/desaturase family.</text>
</comment>
<dbReference type="AlphaFoldDB" id="A0A0F9WW75"/>
<sequence length="617" mass="71351">MDQLVKLNYFHDSQWTKTQRPYIALPGLLKTIHYANFDYVTGPEQLIKDVRGCTETFMLHEQGFTFLPWSPSDIDWTDEADVESRYLPQVKDLLQKELDIGKSLKRCEVFDWRLRKADSQEVMRQVCDGRMIKIKPADIVHIDQSPAGALDRLRLHLPQQEVDELLKKYRVRIFKYESVWRPISDVVEDWPLAICDARTVNTGDLVELEFVTDELVKLSYLARWNEKYRFYYLSEMTNRDACIFKIFDSASFEDRKDASATHLRDFVLGPAGMVVWPALTYPYQLSTLKILNDFSIPQIIPRGESKTFSEITNELTEKLTERLGRKFTMSEDFVTRVIRHASTFHILAIDEGKKSVSHTAPSEAFFDNPIPSSSSMEYSVQSTLTICLDLRFLNTAYQIGDALLRYGDIVEPHQTAFNIAFDTPYDYLRYMVDEENFDLCETMLKHLTFVMSGHNMATRHHDQDALAKNVSSSINNQQSQQIFKIVDMGGGWGDVCISIAKALLEASKPLPQFVVVDLDTMAGIGEEQLKNSKLDDKIKSSITFERYDFIQGKNREDEADIYMFRFVMHDWSDSYVITILNKIVPKMKDNALILIMDYIIPRPKAFPLVVERLKSCY</sequence>
<evidence type="ECO:0000256" key="2">
    <source>
        <dbReference type="ARBA" id="ARBA00022679"/>
    </source>
</evidence>
<dbReference type="EMBL" id="JOKZ01000573">
    <property type="protein sequence ID" value="KKO97405.1"/>
    <property type="molecule type" value="Genomic_DNA"/>
</dbReference>
<keyword evidence="1 6" id="KW-0489">Methyltransferase</keyword>
<evidence type="ECO:0000313" key="7">
    <source>
        <dbReference type="Proteomes" id="UP000034112"/>
    </source>
</evidence>
<evidence type="ECO:0000259" key="5">
    <source>
        <dbReference type="Pfam" id="PF00891"/>
    </source>
</evidence>
<dbReference type="SUPFAM" id="SSF53335">
    <property type="entry name" value="S-adenosyl-L-methionine-dependent methyltransferases"/>
    <property type="match status" value="1"/>
</dbReference>